<gene>
    <name evidence="15" type="ORF">BOVATA_030160</name>
</gene>
<comment type="caution">
    <text evidence="15">The sequence shown here is derived from an EMBL/GenBank/DDBJ whole genome shotgun (WGS) entry which is preliminary data.</text>
</comment>
<protein>
    <recommendedName>
        <fullName evidence="4 13">Pyruvate kinase</fullName>
        <ecNumber evidence="4 13">2.7.1.40</ecNumber>
    </recommendedName>
</protein>
<evidence type="ECO:0000313" key="16">
    <source>
        <dbReference type="Proteomes" id="UP000236319"/>
    </source>
</evidence>
<keyword evidence="5 13" id="KW-0808">Transferase</keyword>
<dbReference type="GO" id="GO:0030955">
    <property type="term" value="F:potassium ion binding"/>
    <property type="evidence" value="ECO:0007669"/>
    <property type="project" value="InterPro"/>
</dbReference>
<dbReference type="VEuPathDB" id="PiroplasmaDB:BOVATA_030160"/>
<keyword evidence="8 13" id="KW-0418">Kinase</keyword>
<comment type="similarity">
    <text evidence="3 13">Belongs to the pyruvate kinase family.</text>
</comment>
<evidence type="ECO:0000256" key="12">
    <source>
        <dbReference type="ARBA" id="ARBA00023317"/>
    </source>
</evidence>
<organism evidence="15 16">
    <name type="scientific">Babesia ovata</name>
    <dbReference type="NCBI Taxonomy" id="189622"/>
    <lineage>
        <taxon>Eukaryota</taxon>
        <taxon>Sar</taxon>
        <taxon>Alveolata</taxon>
        <taxon>Apicomplexa</taxon>
        <taxon>Aconoidasida</taxon>
        <taxon>Piroplasmida</taxon>
        <taxon>Babesiidae</taxon>
        <taxon>Babesia</taxon>
    </lineage>
</organism>
<dbReference type="InterPro" id="IPR036918">
    <property type="entry name" value="Pyrv_Knase_C_sf"/>
</dbReference>
<evidence type="ECO:0000256" key="4">
    <source>
        <dbReference type="ARBA" id="ARBA00012142"/>
    </source>
</evidence>
<dbReference type="GO" id="GO:0005524">
    <property type="term" value="F:ATP binding"/>
    <property type="evidence" value="ECO:0007669"/>
    <property type="project" value="UniProtKB-KW"/>
</dbReference>
<dbReference type="EMBL" id="BDSA01000003">
    <property type="protein sequence ID" value="GBE61523.1"/>
    <property type="molecule type" value="Genomic_DNA"/>
</dbReference>
<evidence type="ECO:0000256" key="7">
    <source>
        <dbReference type="ARBA" id="ARBA00022741"/>
    </source>
</evidence>
<keyword evidence="16" id="KW-1185">Reference proteome</keyword>
<dbReference type="InterPro" id="IPR015813">
    <property type="entry name" value="Pyrv/PenolPyrv_kinase-like_dom"/>
</dbReference>
<keyword evidence="6" id="KW-0479">Metal-binding</keyword>
<evidence type="ECO:0000259" key="14">
    <source>
        <dbReference type="Pfam" id="PF00224"/>
    </source>
</evidence>
<feature type="domain" description="Pyruvate kinase barrel" evidence="14">
    <location>
        <begin position="361"/>
        <end position="481"/>
    </location>
</feature>
<evidence type="ECO:0000256" key="11">
    <source>
        <dbReference type="ARBA" id="ARBA00023152"/>
    </source>
</evidence>
<keyword evidence="12 15" id="KW-0670">Pyruvate</keyword>
<dbReference type="RefSeq" id="XP_028867766.1">
    <property type="nucleotide sequence ID" value="XM_029011933.1"/>
</dbReference>
<dbReference type="InterPro" id="IPR015793">
    <property type="entry name" value="Pyrv_Knase_brl"/>
</dbReference>
<dbReference type="Gene3D" id="2.40.33.10">
    <property type="entry name" value="PK beta-barrel domain-like"/>
    <property type="match status" value="1"/>
</dbReference>
<dbReference type="InterPro" id="IPR040442">
    <property type="entry name" value="Pyrv_kinase-like_dom_sf"/>
</dbReference>
<dbReference type="GO" id="GO:0004743">
    <property type="term" value="F:pyruvate kinase activity"/>
    <property type="evidence" value="ECO:0007669"/>
    <property type="project" value="UniProtKB-EC"/>
</dbReference>
<dbReference type="GeneID" id="39875293"/>
<dbReference type="SUPFAM" id="SSF52935">
    <property type="entry name" value="PK C-terminal domain-like"/>
    <property type="match status" value="1"/>
</dbReference>
<evidence type="ECO:0000256" key="3">
    <source>
        <dbReference type="ARBA" id="ARBA00008663"/>
    </source>
</evidence>
<evidence type="ECO:0000256" key="5">
    <source>
        <dbReference type="ARBA" id="ARBA00022679"/>
    </source>
</evidence>
<comment type="pathway">
    <text evidence="2 13">Carbohydrate degradation; glycolysis; pyruvate from D-glyceraldehyde 3-phosphate: step 5/5.</text>
</comment>
<evidence type="ECO:0000256" key="13">
    <source>
        <dbReference type="RuleBase" id="RU000504"/>
    </source>
</evidence>
<accession>A0A2H6KEV1</accession>
<dbReference type="SUPFAM" id="SSF51621">
    <property type="entry name" value="Phosphoenolpyruvate/pyruvate domain"/>
    <property type="match status" value="1"/>
</dbReference>
<dbReference type="GO" id="GO:0000287">
    <property type="term" value="F:magnesium ion binding"/>
    <property type="evidence" value="ECO:0007669"/>
    <property type="project" value="InterPro"/>
</dbReference>
<proteinExistence type="inferred from homology"/>
<dbReference type="InterPro" id="IPR011037">
    <property type="entry name" value="Pyrv_Knase-like_insert_dom_sf"/>
</dbReference>
<keyword evidence="7" id="KW-0547">Nucleotide-binding</keyword>
<reference evidence="15 16" key="1">
    <citation type="journal article" date="2017" name="BMC Genomics">
        <title>Whole-genome assembly of Babesia ovata and comparative genomics between closely related pathogens.</title>
        <authorList>
            <person name="Yamagishi J."/>
            <person name="Asada M."/>
            <person name="Hakimi H."/>
            <person name="Tanaka T.Q."/>
            <person name="Sugimoto C."/>
            <person name="Kawazu S."/>
        </authorList>
    </citation>
    <scope>NUCLEOTIDE SEQUENCE [LARGE SCALE GENOMIC DNA]</scope>
    <source>
        <strain evidence="15 16">Miyake</strain>
    </source>
</reference>
<dbReference type="Gene3D" id="3.20.20.60">
    <property type="entry name" value="Phosphoenolpyruvate-binding domains"/>
    <property type="match status" value="2"/>
</dbReference>
<evidence type="ECO:0000256" key="1">
    <source>
        <dbReference type="ARBA" id="ARBA00001958"/>
    </source>
</evidence>
<evidence type="ECO:0000256" key="9">
    <source>
        <dbReference type="ARBA" id="ARBA00022840"/>
    </source>
</evidence>
<evidence type="ECO:0000256" key="6">
    <source>
        <dbReference type="ARBA" id="ARBA00022723"/>
    </source>
</evidence>
<keyword evidence="10 13" id="KW-0460">Magnesium</keyword>
<sequence length="656" mass="71652">MSAVASFMCAGRSTACGTGSFQGGSNAVAGKRACLRNASFTVMTVLLATFFSQALQVAATPALAPVETPVGSFPTFTKQVSTLGPSTNDVDSLNELFDAGTDVFRLNFAHGTRISKLRLAKIVRQLEQTSASDADGRIGGAVVRAKALLGDVQGPKLRIGKFVPNADAKGISPNSAKAEFVNLKKGDLFTFDTSDVRGDSRRVQFDFPDILRQLEVGNVIALDDGNISMRVVNVNRLGPSVQAEVLNDGVLSSRKGFSVPNVALPVDLFSAKDVKDAVFSYAAGMDFIGVSFVQRKQDMLYLKNILLDFAESPFYGALRKRMELIDAPALDADQEDAEIERILEQYYTERFLPNKQAMMTKVPKQEEVGIGLIPKIETQPALDDITGILEVSDGLMVARGDLGVETEITNLPIIQKRLVQLCRLVYRKPVIVATQMLESMRTNPKPTRAETTDCANAVYDGADAVMLSAESAAGQYPTHTVLVQRTILYNTERDPYFRALQITQEMLLHDNMLDNLKGARASDVESIDALVQMDLKFAREWNSKHSDLLAACEQISNDIVTEGVDAVFVHAEDRGELLQWVSTKRHTIPIILITRNVELARRLQLTWGVKAHLLPSGAGARAFAQELAPIYVQPKRKALMVEAHGNIVDSSVAFEV</sequence>
<comment type="cofactor">
    <cofactor evidence="1">
        <name>K(+)</name>
        <dbReference type="ChEBI" id="CHEBI:29103"/>
    </cofactor>
</comment>
<name>A0A2H6KEV1_9APIC</name>
<evidence type="ECO:0000256" key="10">
    <source>
        <dbReference type="ARBA" id="ARBA00022842"/>
    </source>
</evidence>
<dbReference type="PRINTS" id="PR01050">
    <property type="entry name" value="PYRUVTKNASE"/>
</dbReference>
<evidence type="ECO:0000313" key="15">
    <source>
        <dbReference type="EMBL" id="GBE61523.1"/>
    </source>
</evidence>
<feature type="domain" description="Pyruvate kinase barrel" evidence="14">
    <location>
        <begin position="77"/>
        <end position="306"/>
    </location>
</feature>
<comment type="catalytic activity">
    <reaction evidence="13">
        <text>pyruvate + ATP = phosphoenolpyruvate + ADP + H(+)</text>
        <dbReference type="Rhea" id="RHEA:18157"/>
        <dbReference type="ChEBI" id="CHEBI:15361"/>
        <dbReference type="ChEBI" id="CHEBI:15378"/>
        <dbReference type="ChEBI" id="CHEBI:30616"/>
        <dbReference type="ChEBI" id="CHEBI:58702"/>
        <dbReference type="ChEBI" id="CHEBI:456216"/>
        <dbReference type="EC" id="2.7.1.40"/>
    </reaction>
</comment>
<keyword evidence="11 13" id="KW-0324">Glycolysis</keyword>
<dbReference type="SUPFAM" id="SSF50800">
    <property type="entry name" value="PK beta-barrel domain-like"/>
    <property type="match status" value="1"/>
</dbReference>
<dbReference type="Gene3D" id="3.40.1380.20">
    <property type="entry name" value="Pyruvate kinase, C-terminal domain"/>
    <property type="match status" value="1"/>
</dbReference>
<dbReference type="UniPathway" id="UPA00109">
    <property type="reaction ID" value="UER00188"/>
</dbReference>
<dbReference type="Pfam" id="PF00224">
    <property type="entry name" value="PK"/>
    <property type="match status" value="2"/>
</dbReference>
<dbReference type="GO" id="GO:0016301">
    <property type="term" value="F:kinase activity"/>
    <property type="evidence" value="ECO:0007669"/>
    <property type="project" value="UniProtKB-KW"/>
</dbReference>
<dbReference type="AlphaFoldDB" id="A0A2H6KEV1"/>
<dbReference type="EC" id="2.7.1.40" evidence="4 13"/>
<dbReference type="OrthoDB" id="108365at2759"/>
<evidence type="ECO:0000256" key="2">
    <source>
        <dbReference type="ARBA" id="ARBA00004997"/>
    </source>
</evidence>
<evidence type="ECO:0000256" key="8">
    <source>
        <dbReference type="ARBA" id="ARBA00022777"/>
    </source>
</evidence>
<dbReference type="InterPro" id="IPR015806">
    <property type="entry name" value="Pyrv_Knase_insert_dom_sf"/>
</dbReference>
<dbReference type="InterPro" id="IPR001697">
    <property type="entry name" value="Pyr_Knase"/>
</dbReference>
<keyword evidence="9" id="KW-0067">ATP-binding</keyword>
<dbReference type="Proteomes" id="UP000236319">
    <property type="component" value="Unassembled WGS sequence"/>
</dbReference>
<dbReference type="PANTHER" id="PTHR11817">
    <property type="entry name" value="PYRUVATE KINASE"/>
    <property type="match status" value="1"/>
</dbReference>